<sequence>MFVTKKTRKFLHNLFFEKKIPLLIEKTLKCLFLKINKRIPYLFASEEISQIFCENFKKHHQPLVAKKDLLMVKTWKTET</sequence>
<accession>A0A3M7QAC6</accession>
<dbReference type="EMBL" id="REGN01006773">
    <property type="protein sequence ID" value="RNA08356.1"/>
    <property type="molecule type" value="Genomic_DNA"/>
</dbReference>
<comment type="caution">
    <text evidence="1">The sequence shown here is derived from an EMBL/GenBank/DDBJ whole genome shotgun (WGS) entry which is preliminary data.</text>
</comment>
<dbReference type="Proteomes" id="UP000276133">
    <property type="component" value="Unassembled WGS sequence"/>
</dbReference>
<dbReference type="AlphaFoldDB" id="A0A3M7QAC6"/>
<proteinExistence type="predicted"/>
<gene>
    <name evidence="1" type="ORF">BpHYR1_050457</name>
</gene>
<evidence type="ECO:0000313" key="2">
    <source>
        <dbReference type="Proteomes" id="UP000276133"/>
    </source>
</evidence>
<organism evidence="1 2">
    <name type="scientific">Brachionus plicatilis</name>
    <name type="common">Marine rotifer</name>
    <name type="synonym">Brachionus muelleri</name>
    <dbReference type="NCBI Taxonomy" id="10195"/>
    <lineage>
        <taxon>Eukaryota</taxon>
        <taxon>Metazoa</taxon>
        <taxon>Spiralia</taxon>
        <taxon>Gnathifera</taxon>
        <taxon>Rotifera</taxon>
        <taxon>Eurotatoria</taxon>
        <taxon>Monogononta</taxon>
        <taxon>Pseudotrocha</taxon>
        <taxon>Ploima</taxon>
        <taxon>Brachionidae</taxon>
        <taxon>Brachionus</taxon>
    </lineage>
</organism>
<reference evidence="1 2" key="1">
    <citation type="journal article" date="2018" name="Sci. Rep.">
        <title>Genomic signatures of local adaptation to the degree of environmental predictability in rotifers.</title>
        <authorList>
            <person name="Franch-Gras L."/>
            <person name="Hahn C."/>
            <person name="Garcia-Roger E.M."/>
            <person name="Carmona M.J."/>
            <person name="Serra M."/>
            <person name="Gomez A."/>
        </authorList>
    </citation>
    <scope>NUCLEOTIDE SEQUENCE [LARGE SCALE GENOMIC DNA]</scope>
    <source>
        <strain evidence="1">HYR1</strain>
    </source>
</reference>
<protein>
    <submittedName>
        <fullName evidence="1">Uncharacterized protein</fullName>
    </submittedName>
</protein>
<evidence type="ECO:0000313" key="1">
    <source>
        <dbReference type="EMBL" id="RNA08356.1"/>
    </source>
</evidence>
<name>A0A3M7QAC6_BRAPC</name>
<keyword evidence="2" id="KW-1185">Reference proteome</keyword>